<keyword evidence="2" id="KW-1185">Reference proteome</keyword>
<protein>
    <submittedName>
        <fullName evidence="1">DUF4144 domain-containing protein</fullName>
    </submittedName>
</protein>
<dbReference type="EMBL" id="JBAKBA010000016">
    <property type="protein sequence ID" value="MEL0659190.1"/>
    <property type="molecule type" value="Genomic_DNA"/>
</dbReference>
<comment type="caution">
    <text evidence="1">The sequence shown here is derived from an EMBL/GenBank/DDBJ whole genome shotgun (WGS) entry which is preliminary data.</text>
</comment>
<organism evidence="1 2">
    <name type="scientific">Psychromonas arctica</name>
    <dbReference type="NCBI Taxonomy" id="168275"/>
    <lineage>
        <taxon>Bacteria</taxon>
        <taxon>Pseudomonadati</taxon>
        <taxon>Pseudomonadota</taxon>
        <taxon>Gammaproteobacteria</taxon>
        <taxon>Alteromonadales</taxon>
        <taxon>Psychromonadaceae</taxon>
        <taxon>Psychromonas</taxon>
    </lineage>
</organism>
<evidence type="ECO:0000313" key="2">
    <source>
        <dbReference type="Proteomes" id="UP001366060"/>
    </source>
</evidence>
<gene>
    <name evidence="1" type="ORF">V6255_08560</name>
</gene>
<dbReference type="Proteomes" id="UP001366060">
    <property type="component" value="Unassembled WGS sequence"/>
</dbReference>
<dbReference type="RefSeq" id="WP_341627766.1">
    <property type="nucleotide sequence ID" value="NZ_JBAKBA010000016.1"/>
</dbReference>
<dbReference type="Gene3D" id="2.40.10.320">
    <property type="entry name" value="Uncharacterised protein PF13642 yp_926445, N-terminal domain"/>
    <property type="match status" value="1"/>
</dbReference>
<sequence>MVVWPCLLTLEGDDELIYLAENSDFMTECKDLIFTDDDYIIDSTGQCYLIEPNLNLYQSEQCLSTEEVTVLIRSHEFSKAQVCLTKIYFLSVEEAVKSMAYEVK</sequence>
<dbReference type="InterPro" id="IPR025284">
    <property type="entry name" value="DUF4144"/>
</dbReference>
<dbReference type="Pfam" id="PF13642">
    <property type="entry name" value="DUF4144"/>
    <property type="match status" value="1"/>
</dbReference>
<name>A0ABU9HBF3_9GAMM</name>
<proteinExistence type="predicted"/>
<reference evidence="1 2" key="1">
    <citation type="submission" date="2024-02" db="EMBL/GenBank/DDBJ databases">
        <title>Bacteria isolated from the canopy kelp, Nereocystis luetkeana.</title>
        <authorList>
            <person name="Pfister C.A."/>
            <person name="Younker I.T."/>
            <person name="Light S.H."/>
        </authorList>
    </citation>
    <scope>NUCLEOTIDE SEQUENCE [LARGE SCALE GENOMIC DNA]</scope>
    <source>
        <strain evidence="1 2">TI.2.07</strain>
    </source>
</reference>
<accession>A0ABU9HBF3</accession>
<evidence type="ECO:0000313" key="1">
    <source>
        <dbReference type="EMBL" id="MEL0659190.1"/>
    </source>
</evidence>